<keyword evidence="1 6" id="KW-0597">Phosphoprotein</keyword>
<dbReference type="InterPro" id="IPR001867">
    <property type="entry name" value="OmpR/PhoB-type_DNA-bd"/>
</dbReference>
<evidence type="ECO:0000256" key="2">
    <source>
        <dbReference type="ARBA" id="ARBA00023012"/>
    </source>
</evidence>
<gene>
    <name evidence="11" type="ORF">D5H75_40635</name>
</gene>
<evidence type="ECO:0000256" key="7">
    <source>
        <dbReference type="PROSITE-ProRule" id="PRU01091"/>
    </source>
</evidence>
<sequence>MGAASTRDDRPVNDSPAREPLRTAVTRPVIALVDDEADLVEMATAYLTRDGFRMYTAGDTRGAAALLRTHPVDLLVLDLGLPDGNGLDFLRGVRAGRHLPVIILTGWAEERERVVGLELGADDYVVKPFSLPELAARIRAVLRRAHPPAAEAVHRVGGLAVDTRSREVTVDGVPLALTPLEYGLLALLIAQPRQVFTTGQLLRAVWGADPDWQDGSSVVEHVYRLRRKLAMAGVTSPRITTVRGIGYRLDP</sequence>
<evidence type="ECO:0000313" key="11">
    <source>
        <dbReference type="EMBL" id="RJL19066.1"/>
    </source>
</evidence>
<feature type="region of interest" description="Disordered" evidence="8">
    <location>
        <begin position="1"/>
        <end position="20"/>
    </location>
</feature>
<evidence type="ECO:0000256" key="8">
    <source>
        <dbReference type="SAM" id="MobiDB-lite"/>
    </source>
</evidence>
<accession>A0A3A4AK59</accession>
<evidence type="ECO:0000256" key="6">
    <source>
        <dbReference type="PROSITE-ProRule" id="PRU00169"/>
    </source>
</evidence>
<dbReference type="SUPFAM" id="SSF52172">
    <property type="entry name" value="CheY-like"/>
    <property type="match status" value="1"/>
</dbReference>
<dbReference type="InterPro" id="IPR001789">
    <property type="entry name" value="Sig_transdc_resp-reg_receiver"/>
</dbReference>
<dbReference type="OrthoDB" id="4375420at2"/>
<dbReference type="SMART" id="SM00448">
    <property type="entry name" value="REC"/>
    <property type="match status" value="1"/>
</dbReference>
<feature type="DNA-binding region" description="OmpR/PhoB-type" evidence="7">
    <location>
        <begin position="151"/>
        <end position="251"/>
    </location>
</feature>
<dbReference type="PANTHER" id="PTHR48111:SF1">
    <property type="entry name" value="TWO-COMPONENT RESPONSE REGULATOR ORR33"/>
    <property type="match status" value="1"/>
</dbReference>
<dbReference type="Proteomes" id="UP000265768">
    <property type="component" value="Unassembled WGS sequence"/>
</dbReference>
<dbReference type="SMART" id="SM00862">
    <property type="entry name" value="Trans_reg_C"/>
    <property type="match status" value="1"/>
</dbReference>
<evidence type="ECO:0000313" key="12">
    <source>
        <dbReference type="Proteomes" id="UP000265768"/>
    </source>
</evidence>
<keyword evidence="5" id="KW-0804">Transcription</keyword>
<dbReference type="GO" id="GO:0005829">
    <property type="term" value="C:cytosol"/>
    <property type="evidence" value="ECO:0007669"/>
    <property type="project" value="TreeGrafter"/>
</dbReference>
<dbReference type="GO" id="GO:0006355">
    <property type="term" value="P:regulation of DNA-templated transcription"/>
    <property type="evidence" value="ECO:0007669"/>
    <property type="project" value="InterPro"/>
</dbReference>
<evidence type="ECO:0000256" key="4">
    <source>
        <dbReference type="ARBA" id="ARBA00023125"/>
    </source>
</evidence>
<dbReference type="InterPro" id="IPR039420">
    <property type="entry name" value="WalR-like"/>
</dbReference>
<keyword evidence="3" id="KW-0805">Transcription regulation</keyword>
<dbReference type="GO" id="GO:0032993">
    <property type="term" value="C:protein-DNA complex"/>
    <property type="evidence" value="ECO:0007669"/>
    <property type="project" value="TreeGrafter"/>
</dbReference>
<dbReference type="Pfam" id="PF00486">
    <property type="entry name" value="Trans_reg_C"/>
    <property type="match status" value="1"/>
</dbReference>
<protein>
    <submittedName>
        <fullName evidence="11">DNA-binding response regulator</fullName>
    </submittedName>
</protein>
<evidence type="ECO:0000259" key="10">
    <source>
        <dbReference type="PROSITE" id="PS51755"/>
    </source>
</evidence>
<dbReference type="EMBL" id="QZEY01000045">
    <property type="protein sequence ID" value="RJL19066.1"/>
    <property type="molecule type" value="Genomic_DNA"/>
</dbReference>
<dbReference type="GO" id="GO:0000156">
    <property type="term" value="F:phosphorelay response regulator activity"/>
    <property type="evidence" value="ECO:0007669"/>
    <property type="project" value="TreeGrafter"/>
</dbReference>
<feature type="domain" description="Response regulatory" evidence="9">
    <location>
        <begin position="29"/>
        <end position="142"/>
    </location>
</feature>
<feature type="domain" description="OmpR/PhoB-type" evidence="10">
    <location>
        <begin position="151"/>
        <end position="251"/>
    </location>
</feature>
<dbReference type="AlphaFoldDB" id="A0A3A4AK59"/>
<dbReference type="Gene3D" id="1.10.10.10">
    <property type="entry name" value="Winged helix-like DNA-binding domain superfamily/Winged helix DNA-binding domain"/>
    <property type="match status" value="1"/>
</dbReference>
<dbReference type="Gene3D" id="3.40.50.2300">
    <property type="match status" value="1"/>
</dbReference>
<keyword evidence="2" id="KW-0902">Two-component regulatory system</keyword>
<proteinExistence type="predicted"/>
<evidence type="ECO:0000259" key="9">
    <source>
        <dbReference type="PROSITE" id="PS50110"/>
    </source>
</evidence>
<dbReference type="CDD" id="cd00383">
    <property type="entry name" value="trans_reg_C"/>
    <property type="match status" value="1"/>
</dbReference>
<dbReference type="Gene3D" id="6.10.250.690">
    <property type="match status" value="1"/>
</dbReference>
<keyword evidence="12" id="KW-1185">Reference proteome</keyword>
<dbReference type="PROSITE" id="PS50110">
    <property type="entry name" value="RESPONSE_REGULATORY"/>
    <property type="match status" value="1"/>
</dbReference>
<evidence type="ECO:0000256" key="5">
    <source>
        <dbReference type="ARBA" id="ARBA00023163"/>
    </source>
</evidence>
<organism evidence="11 12">
    <name type="scientific">Bailinhaonella thermotolerans</name>
    <dbReference type="NCBI Taxonomy" id="1070861"/>
    <lineage>
        <taxon>Bacteria</taxon>
        <taxon>Bacillati</taxon>
        <taxon>Actinomycetota</taxon>
        <taxon>Actinomycetes</taxon>
        <taxon>Streptosporangiales</taxon>
        <taxon>Streptosporangiaceae</taxon>
        <taxon>Bailinhaonella</taxon>
    </lineage>
</organism>
<dbReference type="PANTHER" id="PTHR48111">
    <property type="entry name" value="REGULATOR OF RPOS"/>
    <property type="match status" value="1"/>
</dbReference>
<dbReference type="PROSITE" id="PS51755">
    <property type="entry name" value="OMPR_PHOB"/>
    <property type="match status" value="1"/>
</dbReference>
<dbReference type="Pfam" id="PF00072">
    <property type="entry name" value="Response_reg"/>
    <property type="match status" value="1"/>
</dbReference>
<name>A0A3A4AK59_9ACTN</name>
<reference evidence="11 12" key="1">
    <citation type="submission" date="2018-09" db="EMBL/GenBank/DDBJ databases">
        <title>YIM 75507 draft genome.</title>
        <authorList>
            <person name="Tang S."/>
            <person name="Feng Y."/>
        </authorList>
    </citation>
    <scope>NUCLEOTIDE SEQUENCE [LARGE SCALE GENOMIC DNA]</scope>
    <source>
        <strain evidence="11 12">YIM 75507</strain>
    </source>
</reference>
<feature type="modified residue" description="4-aspartylphosphate" evidence="6">
    <location>
        <position position="78"/>
    </location>
</feature>
<dbReference type="InterPro" id="IPR011006">
    <property type="entry name" value="CheY-like_superfamily"/>
</dbReference>
<evidence type="ECO:0000256" key="3">
    <source>
        <dbReference type="ARBA" id="ARBA00023015"/>
    </source>
</evidence>
<keyword evidence="4 7" id="KW-0238">DNA-binding</keyword>
<dbReference type="InterPro" id="IPR036388">
    <property type="entry name" value="WH-like_DNA-bd_sf"/>
</dbReference>
<dbReference type="RefSeq" id="WP_119931978.1">
    <property type="nucleotide sequence ID" value="NZ_QZEY01000045.1"/>
</dbReference>
<comment type="caution">
    <text evidence="11">The sequence shown here is derived from an EMBL/GenBank/DDBJ whole genome shotgun (WGS) entry which is preliminary data.</text>
</comment>
<evidence type="ECO:0000256" key="1">
    <source>
        <dbReference type="ARBA" id="ARBA00022553"/>
    </source>
</evidence>
<dbReference type="GO" id="GO:0000976">
    <property type="term" value="F:transcription cis-regulatory region binding"/>
    <property type="evidence" value="ECO:0007669"/>
    <property type="project" value="TreeGrafter"/>
</dbReference>